<comment type="caution">
    <text evidence="1">The sequence shown here is derived from an EMBL/GenBank/DDBJ whole genome shotgun (WGS) entry which is preliminary data.</text>
</comment>
<dbReference type="EMBL" id="BMAU01021378">
    <property type="protein sequence ID" value="GFY26863.1"/>
    <property type="molecule type" value="Genomic_DNA"/>
</dbReference>
<evidence type="ECO:0000313" key="1">
    <source>
        <dbReference type="EMBL" id="GFY26863.1"/>
    </source>
</evidence>
<dbReference type="AlphaFoldDB" id="A0A8X6W2D2"/>
<proteinExistence type="predicted"/>
<accession>A0A8X6W2D2</accession>
<gene>
    <name evidence="1" type="ORF">TNCV_930041</name>
</gene>
<sequence length="67" mass="7857">MAPITGSRECRHVTRITLMDHRATPRPGINDWGRLQGNKCLLEQFHDVFRSMDSQLGDHDCVYHWHL</sequence>
<keyword evidence="2" id="KW-1185">Reference proteome</keyword>
<name>A0A8X6W2D2_TRICX</name>
<organism evidence="1 2">
    <name type="scientific">Trichonephila clavipes</name>
    <name type="common">Golden silk orbweaver</name>
    <name type="synonym">Nephila clavipes</name>
    <dbReference type="NCBI Taxonomy" id="2585209"/>
    <lineage>
        <taxon>Eukaryota</taxon>
        <taxon>Metazoa</taxon>
        <taxon>Ecdysozoa</taxon>
        <taxon>Arthropoda</taxon>
        <taxon>Chelicerata</taxon>
        <taxon>Arachnida</taxon>
        <taxon>Araneae</taxon>
        <taxon>Araneomorphae</taxon>
        <taxon>Entelegynae</taxon>
        <taxon>Araneoidea</taxon>
        <taxon>Nephilidae</taxon>
        <taxon>Trichonephila</taxon>
    </lineage>
</organism>
<dbReference type="Proteomes" id="UP000887159">
    <property type="component" value="Unassembled WGS sequence"/>
</dbReference>
<evidence type="ECO:0000313" key="2">
    <source>
        <dbReference type="Proteomes" id="UP000887159"/>
    </source>
</evidence>
<reference evidence="1" key="1">
    <citation type="submission" date="2020-08" db="EMBL/GenBank/DDBJ databases">
        <title>Multicomponent nature underlies the extraordinary mechanical properties of spider dragline silk.</title>
        <authorList>
            <person name="Kono N."/>
            <person name="Nakamura H."/>
            <person name="Mori M."/>
            <person name="Yoshida Y."/>
            <person name="Ohtoshi R."/>
            <person name="Malay A.D."/>
            <person name="Moran D.A.P."/>
            <person name="Tomita M."/>
            <person name="Numata K."/>
            <person name="Arakawa K."/>
        </authorList>
    </citation>
    <scope>NUCLEOTIDE SEQUENCE</scope>
</reference>
<protein>
    <submittedName>
        <fullName evidence="1">Uncharacterized protein</fullName>
    </submittedName>
</protein>